<protein>
    <submittedName>
        <fullName evidence="1">Uncharacterized protein</fullName>
    </submittedName>
</protein>
<dbReference type="Proteomes" id="UP000756132">
    <property type="component" value="Chromosome 13"/>
</dbReference>
<proteinExistence type="predicted"/>
<gene>
    <name evidence="1" type="ORF">CLAFUR5_14471</name>
</gene>
<dbReference type="EMBL" id="CP090175">
    <property type="protein sequence ID" value="UJO24945.1"/>
    <property type="molecule type" value="Genomic_DNA"/>
</dbReference>
<organism evidence="1 2">
    <name type="scientific">Passalora fulva</name>
    <name type="common">Tomato leaf mold</name>
    <name type="synonym">Cladosporium fulvum</name>
    <dbReference type="NCBI Taxonomy" id="5499"/>
    <lineage>
        <taxon>Eukaryota</taxon>
        <taxon>Fungi</taxon>
        <taxon>Dikarya</taxon>
        <taxon>Ascomycota</taxon>
        <taxon>Pezizomycotina</taxon>
        <taxon>Dothideomycetes</taxon>
        <taxon>Dothideomycetidae</taxon>
        <taxon>Mycosphaerellales</taxon>
        <taxon>Mycosphaerellaceae</taxon>
        <taxon>Fulvia</taxon>
    </lineage>
</organism>
<accession>A0A9Q8PLW9</accession>
<dbReference type="AlphaFoldDB" id="A0A9Q8PLW9"/>
<keyword evidence="2" id="KW-1185">Reference proteome</keyword>
<reference evidence="1" key="1">
    <citation type="submission" date="2021-12" db="EMBL/GenBank/DDBJ databases">
        <authorList>
            <person name="Zaccaron A."/>
            <person name="Stergiopoulos I."/>
        </authorList>
    </citation>
    <scope>NUCLEOTIDE SEQUENCE</scope>
    <source>
        <strain evidence="1">Race5_Kim</strain>
    </source>
</reference>
<evidence type="ECO:0000313" key="2">
    <source>
        <dbReference type="Proteomes" id="UP000756132"/>
    </source>
</evidence>
<sequence>MYTYRPRAKCFYIIPTRHQFLNKQFNHNPKEKLPPIYYDITDAFLAKDHKGLLPYRLGVDYKIHIKPNSLQEPLYRKPYGLAKKENEAVKK</sequence>
<dbReference type="OrthoDB" id="6430009at2759"/>
<name>A0A9Q8PLW9_PASFU</name>
<reference evidence="1" key="2">
    <citation type="journal article" date="2022" name="Microb. Genom.">
        <title>A chromosome-scale genome assembly of the tomato pathogen Cladosporium fulvum reveals a compartmentalized genome architecture and the presence of a dispensable chromosome.</title>
        <authorList>
            <person name="Zaccaron A.Z."/>
            <person name="Chen L.H."/>
            <person name="Samaras A."/>
            <person name="Stergiopoulos I."/>
        </authorList>
    </citation>
    <scope>NUCLEOTIDE SEQUENCE</scope>
    <source>
        <strain evidence="1">Race5_Kim</strain>
    </source>
</reference>
<evidence type="ECO:0000313" key="1">
    <source>
        <dbReference type="EMBL" id="UJO24945.1"/>
    </source>
</evidence>